<dbReference type="CDD" id="cd07570">
    <property type="entry name" value="GAT_Gln-NAD-synth"/>
    <property type="match status" value="1"/>
</dbReference>
<dbReference type="SUPFAM" id="SSF56317">
    <property type="entry name" value="Carbon-nitrogen hydrolase"/>
    <property type="match status" value="1"/>
</dbReference>
<dbReference type="SUPFAM" id="SSF52402">
    <property type="entry name" value="Adenine nucleotide alpha hydrolases-like"/>
    <property type="match status" value="1"/>
</dbReference>
<dbReference type="PROSITE" id="PS50263">
    <property type="entry name" value="CN_HYDROLASE"/>
    <property type="match status" value="1"/>
</dbReference>
<dbReference type="GO" id="GO:0005524">
    <property type="term" value="F:ATP binding"/>
    <property type="evidence" value="ECO:0007669"/>
    <property type="project" value="UniProtKB-UniRule"/>
</dbReference>
<dbReference type="InterPro" id="IPR022310">
    <property type="entry name" value="NAD/GMP_synthase"/>
</dbReference>
<evidence type="ECO:0000256" key="8">
    <source>
        <dbReference type="PIRNR" id="PIRNR006630"/>
    </source>
</evidence>
<gene>
    <name evidence="7" type="primary">nadE</name>
    <name evidence="11" type="ORF">C0630_08605</name>
</gene>
<evidence type="ECO:0000256" key="1">
    <source>
        <dbReference type="ARBA" id="ARBA00005188"/>
    </source>
</evidence>
<dbReference type="PIRSF" id="PIRSF006630">
    <property type="entry name" value="NADS_GAT"/>
    <property type="match status" value="1"/>
</dbReference>
<keyword evidence="6 7" id="KW-0520">NAD</keyword>
<feature type="active site" description="Proton acceptor; for glutaminase activity" evidence="7">
    <location>
        <position position="88"/>
    </location>
</feature>
<dbReference type="AlphaFoldDB" id="A0A2N6CXM3"/>
<feature type="binding site" evidence="7">
    <location>
        <position position="415"/>
    </location>
    <ligand>
        <name>deamido-NAD(+)</name>
        <dbReference type="ChEBI" id="CHEBI:58437"/>
        <note>ligand shared between two neighboring subunits</note>
    </ligand>
</feature>
<dbReference type="InterPro" id="IPR003010">
    <property type="entry name" value="C-N_Hydrolase"/>
</dbReference>
<comment type="similarity">
    <text evidence="2 7 8">In the C-terminal section; belongs to the NAD synthetase family.</text>
</comment>
<dbReference type="UniPathway" id="UPA00253">
    <property type="reaction ID" value="UER00334"/>
</dbReference>
<evidence type="ECO:0000256" key="5">
    <source>
        <dbReference type="ARBA" id="ARBA00022840"/>
    </source>
</evidence>
<comment type="similarity">
    <text evidence="9">Belongs to the NAD synthetase family.</text>
</comment>
<dbReference type="GO" id="GO:0005737">
    <property type="term" value="C:cytoplasm"/>
    <property type="evidence" value="ECO:0007669"/>
    <property type="project" value="InterPro"/>
</dbReference>
<evidence type="ECO:0000256" key="4">
    <source>
        <dbReference type="ARBA" id="ARBA00022741"/>
    </source>
</evidence>
<dbReference type="GO" id="GO:0003952">
    <property type="term" value="F:NAD+ synthase (glutamine-hydrolyzing) activity"/>
    <property type="evidence" value="ECO:0007669"/>
    <property type="project" value="UniProtKB-UniRule"/>
</dbReference>
<evidence type="ECO:0000313" key="12">
    <source>
        <dbReference type="Proteomes" id="UP000235015"/>
    </source>
</evidence>
<name>A0A2N6CXM3_9GAMM</name>
<evidence type="ECO:0000256" key="6">
    <source>
        <dbReference type="ARBA" id="ARBA00023027"/>
    </source>
</evidence>
<evidence type="ECO:0000259" key="10">
    <source>
        <dbReference type="PROSITE" id="PS50263"/>
    </source>
</evidence>
<dbReference type="GO" id="GO:0004359">
    <property type="term" value="F:glutaminase activity"/>
    <property type="evidence" value="ECO:0007669"/>
    <property type="project" value="InterPro"/>
</dbReference>
<dbReference type="NCBIfam" id="TIGR00552">
    <property type="entry name" value="nadE"/>
    <property type="match status" value="1"/>
</dbReference>
<dbReference type="InterPro" id="IPR014445">
    <property type="entry name" value="Gln-dep_NAD_synthase"/>
</dbReference>
<proteinExistence type="inferred from homology"/>
<dbReference type="NCBIfam" id="NF010588">
    <property type="entry name" value="PRK13981.1"/>
    <property type="match status" value="1"/>
</dbReference>
<dbReference type="Proteomes" id="UP000235015">
    <property type="component" value="Unassembled WGS sequence"/>
</dbReference>
<evidence type="ECO:0000256" key="3">
    <source>
        <dbReference type="ARBA" id="ARBA00022598"/>
    </source>
</evidence>
<keyword evidence="3 7" id="KW-0436">Ligase</keyword>
<dbReference type="HAMAP" id="MF_02090">
    <property type="entry name" value="NadE_glutamine_dep"/>
    <property type="match status" value="1"/>
</dbReference>
<feature type="domain" description="CN hydrolase" evidence="10">
    <location>
        <begin position="47"/>
        <end position="290"/>
    </location>
</feature>
<feature type="binding site" evidence="7">
    <location>
        <begin position="332"/>
        <end position="339"/>
    </location>
    <ligand>
        <name>ATP</name>
        <dbReference type="ChEBI" id="CHEBI:30616"/>
    </ligand>
</feature>
<dbReference type="Gene3D" id="3.60.110.10">
    <property type="entry name" value="Carbon-nitrogen hydrolase"/>
    <property type="match status" value="1"/>
</dbReference>
<keyword evidence="5 7" id="KW-0067">ATP-binding</keyword>
<feature type="binding site" evidence="7">
    <location>
        <position position="554"/>
    </location>
    <ligand>
        <name>deamido-NAD(+)</name>
        <dbReference type="ChEBI" id="CHEBI:58437"/>
        <note>ligand shared between two neighboring subunits</note>
    </ligand>
</feature>
<dbReference type="PANTHER" id="PTHR23090">
    <property type="entry name" value="NH 3 /GLUTAMINE-DEPENDENT NAD + SYNTHETASE"/>
    <property type="match status" value="1"/>
</dbReference>
<dbReference type="Pfam" id="PF00795">
    <property type="entry name" value="CN_hydrolase"/>
    <property type="match status" value="1"/>
</dbReference>
<evidence type="ECO:0000256" key="9">
    <source>
        <dbReference type="RuleBase" id="RU003811"/>
    </source>
</evidence>
<evidence type="ECO:0000256" key="2">
    <source>
        <dbReference type="ARBA" id="ARBA00007145"/>
    </source>
</evidence>
<dbReference type="Gene3D" id="3.40.50.620">
    <property type="entry name" value="HUPs"/>
    <property type="match status" value="1"/>
</dbReference>
<dbReference type="CDD" id="cd00553">
    <property type="entry name" value="NAD_synthase"/>
    <property type="match status" value="1"/>
</dbReference>
<dbReference type="InterPro" id="IPR003694">
    <property type="entry name" value="NAD_synthase"/>
</dbReference>
<comment type="function">
    <text evidence="7">Catalyzes the ATP-dependent amidation of deamido-NAD to form NAD. Uses L-glutamine as a nitrogen source.</text>
</comment>
<feature type="binding site" evidence="7">
    <location>
        <position position="444"/>
    </location>
    <ligand>
        <name>deamido-NAD(+)</name>
        <dbReference type="ChEBI" id="CHEBI:58437"/>
        <note>ligand shared between two neighboring subunits</note>
    </ligand>
</feature>
<comment type="pathway">
    <text evidence="1 7 8">Cofactor biosynthesis; NAD(+) biosynthesis; NAD(+) from deamido-NAD(+) (L-Gln route): step 1/1.</text>
</comment>
<dbReference type="GO" id="GO:0009435">
    <property type="term" value="P:NAD+ biosynthetic process"/>
    <property type="evidence" value="ECO:0007669"/>
    <property type="project" value="UniProtKB-UniRule"/>
</dbReference>
<feature type="active site" description="For glutaminase activity" evidence="7">
    <location>
        <position position="155"/>
    </location>
</feature>
<dbReference type="InterPro" id="IPR036526">
    <property type="entry name" value="C-N_Hydrolase_sf"/>
</dbReference>
<comment type="caution">
    <text evidence="11">The sequence shown here is derived from an EMBL/GenBank/DDBJ whole genome shotgun (WGS) entry which is preliminary data.</text>
</comment>
<dbReference type="EC" id="6.3.5.1" evidence="7 8"/>
<feature type="active site" description="Nucleophile; for glutaminase activity" evidence="7">
    <location>
        <position position="191"/>
    </location>
</feature>
<feature type="binding site" evidence="7">
    <location>
        <position position="439"/>
    </location>
    <ligand>
        <name>ATP</name>
        <dbReference type="ChEBI" id="CHEBI:30616"/>
    </ligand>
</feature>
<dbReference type="EMBL" id="PKUN01000009">
    <property type="protein sequence ID" value="PLX62054.1"/>
    <property type="molecule type" value="Genomic_DNA"/>
</dbReference>
<feature type="binding site" evidence="7">
    <location>
        <position position="223"/>
    </location>
    <ligand>
        <name>L-glutamine</name>
        <dbReference type="ChEBI" id="CHEBI:58359"/>
    </ligand>
</feature>
<sequence length="581" mass="63594">MPPRPSGRWRLLFGGVKGLVLPIVPPNFLEGDVGIGPALLLGGPLSLKISLAQIDLMVGDIRGNADRVLAAMRVARDQQQAHAVVFPELTLTGYPPEDLLLRPELIARVESELERLCSECSGIDLILGYPKCQDGKLYNAAGVIRDGVIIAEYFKSLLPNYSVFDEKRYFESGDRPCVFELQGIPVGVTICEDILYKTPAASAAEAGAKILLNLNASPFHSGKAPERETLLQKRAQETGLSIIYLNLVGGQDELVFDGGSFVVNPQGEITQRAAFFREDQPLVEFTERDGQMVPILAHITRLLSEEEAVYTALVNGVRGYVLKNGFKGAVLGLSGGIDSALTLAIAVDALGADQVEVVLMPSRYTADMSNEDAVHEAETLGVKHQTIPIEPAFNAFLDLLEQTFAGTTRDTTEENIQARCRGVLLMAISNKTGKILLTTGNKSEMSVGYATLYGDMAGGFAPIKDVPKLLVYRLAEYRNREGEVIPRRVIERPPSAELAPDQKDSDSLPPYEILDPVLAMYIEQDKGIKEIVAAGFNEADVRRVVRLVDRNEYKRRQAPPGVKISQRAFGRDRRYPLTNGF</sequence>
<reference evidence="11 12" key="1">
    <citation type="submission" date="2017-11" db="EMBL/GenBank/DDBJ databases">
        <title>Genome-resolved metagenomics identifies genetic mobility, metabolic interactions, and unexpected diversity in perchlorate-reducing communities.</title>
        <authorList>
            <person name="Barnum T.P."/>
            <person name="Figueroa I.A."/>
            <person name="Carlstrom C.I."/>
            <person name="Lucas L.N."/>
            <person name="Engelbrektson A.L."/>
            <person name="Coates J.D."/>
        </authorList>
    </citation>
    <scope>NUCLEOTIDE SEQUENCE [LARGE SCALE GENOMIC DNA]</scope>
    <source>
        <strain evidence="11">BM301</strain>
    </source>
</reference>
<evidence type="ECO:0000256" key="7">
    <source>
        <dbReference type="HAMAP-Rule" id="MF_02090"/>
    </source>
</evidence>
<accession>A0A2N6CXM3</accession>
<dbReference type="PANTHER" id="PTHR23090:SF9">
    <property type="entry name" value="GLUTAMINE-DEPENDENT NAD(+) SYNTHETASE"/>
    <property type="match status" value="1"/>
</dbReference>
<comment type="caution">
    <text evidence="7">Lacks conserved residue(s) required for the propagation of feature annotation.</text>
</comment>
<dbReference type="FunFam" id="3.40.50.620:FF:000106">
    <property type="entry name" value="Glutamine-dependent NAD(+) synthetase"/>
    <property type="match status" value="1"/>
</dbReference>
<comment type="catalytic activity">
    <reaction evidence="7 8">
        <text>deamido-NAD(+) + L-glutamine + ATP + H2O = L-glutamate + AMP + diphosphate + NAD(+) + H(+)</text>
        <dbReference type="Rhea" id="RHEA:24384"/>
        <dbReference type="ChEBI" id="CHEBI:15377"/>
        <dbReference type="ChEBI" id="CHEBI:15378"/>
        <dbReference type="ChEBI" id="CHEBI:29985"/>
        <dbReference type="ChEBI" id="CHEBI:30616"/>
        <dbReference type="ChEBI" id="CHEBI:33019"/>
        <dbReference type="ChEBI" id="CHEBI:57540"/>
        <dbReference type="ChEBI" id="CHEBI:58359"/>
        <dbReference type="ChEBI" id="CHEBI:58437"/>
        <dbReference type="ChEBI" id="CHEBI:456215"/>
        <dbReference type="EC" id="6.3.5.1"/>
    </reaction>
</comment>
<keyword evidence="4 7" id="KW-0547">Nucleotide-binding</keyword>
<dbReference type="STRING" id="1111735.GCA_000428045_04171"/>
<dbReference type="InterPro" id="IPR014729">
    <property type="entry name" value="Rossmann-like_a/b/a_fold"/>
</dbReference>
<organism evidence="11 12">
    <name type="scientific">Sedimenticola selenatireducens</name>
    <dbReference type="NCBI Taxonomy" id="191960"/>
    <lineage>
        <taxon>Bacteria</taxon>
        <taxon>Pseudomonadati</taxon>
        <taxon>Pseudomonadota</taxon>
        <taxon>Gammaproteobacteria</taxon>
        <taxon>Chromatiales</taxon>
        <taxon>Sedimenticolaceae</taxon>
        <taxon>Sedimenticola</taxon>
    </lineage>
</organism>
<feature type="binding site" evidence="7">
    <location>
        <position position="161"/>
    </location>
    <ligand>
        <name>L-glutamine</name>
        <dbReference type="ChEBI" id="CHEBI:58359"/>
    </ligand>
</feature>
<evidence type="ECO:0000313" key="11">
    <source>
        <dbReference type="EMBL" id="PLX62054.1"/>
    </source>
</evidence>
<dbReference type="GO" id="GO:0008795">
    <property type="term" value="F:NAD+ synthase activity"/>
    <property type="evidence" value="ECO:0007669"/>
    <property type="project" value="UniProtKB-UniRule"/>
</dbReference>
<protein>
    <recommendedName>
        <fullName evidence="7 8">Glutamine-dependent NAD(+) synthetase</fullName>
        <ecNumber evidence="7 8">6.3.5.1</ecNumber>
    </recommendedName>
    <alternativeName>
        <fullName evidence="7 8">NAD(+) synthase [glutamine-hydrolyzing]</fullName>
    </alternativeName>
</protein>
<feature type="binding site" evidence="7">
    <location>
        <position position="217"/>
    </location>
    <ligand>
        <name>L-glutamine</name>
        <dbReference type="ChEBI" id="CHEBI:58359"/>
    </ligand>
</feature>
<dbReference type="Pfam" id="PF02540">
    <property type="entry name" value="NAD_synthase"/>
    <property type="match status" value="1"/>
</dbReference>